<accession>A0A6C0IYE3</accession>
<dbReference type="EMBL" id="MN740258">
    <property type="protein sequence ID" value="QHT96513.1"/>
    <property type="molecule type" value="Genomic_DNA"/>
</dbReference>
<organism evidence="1">
    <name type="scientific">viral metagenome</name>
    <dbReference type="NCBI Taxonomy" id="1070528"/>
    <lineage>
        <taxon>unclassified sequences</taxon>
        <taxon>metagenomes</taxon>
        <taxon>organismal metagenomes</taxon>
    </lineage>
</organism>
<protein>
    <submittedName>
        <fullName evidence="1">Uncharacterized protein</fullName>
    </submittedName>
</protein>
<name>A0A6C0IYE3_9ZZZZ</name>
<sequence length="306" mass="34250">MYSVKKNIIYLNLQIGGANMHDPSANMNDPSANMNDPSANMHDPSANMNDPSANMNDPSANMNDPSANMNDPSNYYRIKYIKYKLKYIKLRQQLGGNTIDEDIATYTVLGNDDGLRKLEQIKESSDVDIITSLTYDNDSLIVGHARIKLFELGVAPQLVAPQIVAPQVVAQPAYNPLRNIIGIRPPDVIPDAQSQFYMPLISEAYYLARMLQVPQLILNEGGRVINLNRGISQVIYNRMVTALTNHLRRNDNIGLLTIKYNNDTHPTDHSVGHIDGDSQEALLKRVTFENMTLALRLEFAIGQYYA</sequence>
<dbReference type="AlphaFoldDB" id="A0A6C0IYE3"/>
<proteinExistence type="predicted"/>
<reference evidence="1" key="1">
    <citation type="journal article" date="2020" name="Nature">
        <title>Giant virus diversity and host interactions through global metagenomics.</title>
        <authorList>
            <person name="Schulz F."/>
            <person name="Roux S."/>
            <person name="Paez-Espino D."/>
            <person name="Jungbluth S."/>
            <person name="Walsh D.A."/>
            <person name="Denef V.J."/>
            <person name="McMahon K.D."/>
            <person name="Konstantinidis K.T."/>
            <person name="Eloe-Fadrosh E.A."/>
            <person name="Kyrpides N.C."/>
            <person name="Woyke T."/>
        </authorList>
    </citation>
    <scope>NUCLEOTIDE SEQUENCE</scope>
    <source>
        <strain evidence="1">GVMAG-M-3300024302-11</strain>
    </source>
</reference>
<evidence type="ECO:0000313" key="1">
    <source>
        <dbReference type="EMBL" id="QHT96513.1"/>
    </source>
</evidence>